<dbReference type="InterPro" id="IPR038109">
    <property type="entry name" value="DNA_bind_recomb_sf"/>
</dbReference>
<dbReference type="PANTHER" id="PTHR30461">
    <property type="entry name" value="DNA-INVERTASE FROM LAMBDOID PROPHAGE"/>
    <property type="match status" value="1"/>
</dbReference>
<dbReference type="PROSITE" id="PS51737">
    <property type="entry name" value="RECOMBINASE_DNA_BIND"/>
    <property type="match status" value="1"/>
</dbReference>
<evidence type="ECO:0000259" key="1">
    <source>
        <dbReference type="PROSITE" id="PS51736"/>
    </source>
</evidence>
<dbReference type="Proteomes" id="UP001565474">
    <property type="component" value="Unassembled WGS sequence"/>
</dbReference>
<keyword evidence="4" id="KW-1185">Reference proteome</keyword>
<dbReference type="InterPro" id="IPR006119">
    <property type="entry name" value="Resolv_N"/>
</dbReference>
<gene>
    <name evidence="3" type="ORF">ABH992_004483</name>
</gene>
<dbReference type="PANTHER" id="PTHR30461:SF23">
    <property type="entry name" value="DNA RECOMBINASE-RELATED"/>
    <property type="match status" value="1"/>
</dbReference>
<evidence type="ECO:0000259" key="2">
    <source>
        <dbReference type="PROSITE" id="PS51737"/>
    </source>
</evidence>
<reference evidence="3 4" key="1">
    <citation type="submission" date="2024-07" db="EMBL/GenBank/DDBJ databases">
        <title>Genomic Encyclopedia of Type Strains, Phase V (KMG-V): Genome sequencing to study the core and pangenomes of soil and plant-associated prokaryotes.</title>
        <authorList>
            <person name="Whitman W."/>
        </authorList>
    </citation>
    <scope>NUCLEOTIDE SEQUENCE [LARGE SCALE GENOMIC DNA]</scope>
    <source>
        <strain evidence="3 4">USDA 222</strain>
    </source>
</reference>
<feature type="domain" description="Recombinase" evidence="2">
    <location>
        <begin position="198"/>
        <end position="322"/>
    </location>
</feature>
<feature type="domain" description="Resolvase/invertase-type recombinase catalytic" evidence="1">
    <location>
        <begin position="18"/>
        <end position="168"/>
    </location>
</feature>
<dbReference type="CDD" id="cd00338">
    <property type="entry name" value="Ser_Recombinase"/>
    <property type="match status" value="1"/>
</dbReference>
<comment type="caution">
    <text evidence="3">The sequence shown here is derived from an EMBL/GenBank/DDBJ whole genome shotgun (WGS) entry which is preliminary data.</text>
</comment>
<dbReference type="InterPro" id="IPR011109">
    <property type="entry name" value="DNA_bind_recombinase_dom"/>
</dbReference>
<dbReference type="EMBL" id="JBGBZN010000002">
    <property type="protein sequence ID" value="MEY9472084.1"/>
    <property type="molecule type" value="Genomic_DNA"/>
</dbReference>
<sequence length="521" mass="59314">MRRARQATAEEPAKGAAQAAQYVRMSTDHQKYSTENQKDAIAAYAARHNLTIVRTYADEGRSGLRIEGRDALKQLIDDVRNRRTDFSVVLVYDVSRWGRFPDADESAYYEYTCKEAGIRVQYCAEQFENDGSLSSTIIKSMKRAMAGEYSRELSAKVFAGQCRLIALGFRQGGTPGYGLRRQLIDEDRTPKADLGRGEYKSLQTDRVILKPGPPHEVELVRRIYRCFVLQLKSEAEIAAMLNLEGIPNEFGRPWTRGTIHQILTNEKYVGNNVYNRVSFKLKQTRVINPPDMWIRADHAFNAVIDSDFFLAARRIIEERSKRLTDAEMLERLTTLLKQKGHLSGLVIDEMDEMPSSSVYRTRFGSLIRAYQLVGYDPGRDYQYIETNRALRTMFPELLDKVMAGIREAGGTVEFDKLTDILRINGEFTASIIIARCLHTPAGFLRWKLRLDTGLRPDITIAIRMAAENKEILDYYLLPSIDMSTDRLRLAEENGIYLDAYRFDDLDAFFGLSARKGLGVAA</sequence>
<dbReference type="InterPro" id="IPR050639">
    <property type="entry name" value="SSR_resolvase"/>
</dbReference>
<dbReference type="Pfam" id="PF00239">
    <property type="entry name" value="Resolvase"/>
    <property type="match status" value="1"/>
</dbReference>
<dbReference type="SMART" id="SM00857">
    <property type="entry name" value="Resolvase"/>
    <property type="match status" value="1"/>
</dbReference>
<dbReference type="Gene3D" id="3.90.1750.20">
    <property type="entry name" value="Putative Large Serine Recombinase, Chain B, Domain 2"/>
    <property type="match status" value="1"/>
</dbReference>
<proteinExistence type="predicted"/>
<dbReference type="PROSITE" id="PS51736">
    <property type="entry name" value="RECOMBINASES_3"/>
    <property type="match status" value="1"/>
</dbReference>
<evidence type="ECO:0000313" key="3">
    <source>
        <dbReference type="EMBL" id="MEY9472084.1"/>
    </source>
</evidence>
<dbReference type="Gene3D" id="3.40.50.1390">
    <property type="entry name" value="Resolvase, N-terminal catalytic domain"/>
    <property type="match status" value="1"/>
</dbReference>
<accession>A0ABV4GJF9</accession>
<protein>
    <submittedName>
        <fullName evidence="3">DNA invertase Pin-like site-specific DNA recombinase</fullName>
    </submittedName>
</protein>
<name>A0ABV4GJF9_9BRAD</name>
<organism evidence="3 4">
    <name type="scientific">Bradyrhizobium yuanmingense</name>
    <dbReference type="NCBI Taxonomy" id="108015"/>
    <lineage>
        <taxon>Bacteria</taxon>
        <taxon>Pseudomonadati</taxon>
        <taxon>Pseudomonadota</taxon>
        <taxon>Alphaproteobacteria</taxon>
        <taxon>Hyphomicrobiales</taxon>
        <taxon>Nitrobacteraceae</taxon>
        <taxon>Bradyrhizobium</taxon>
    </lineage>
</organism>
<dbReference type="RefSeq" id="WP_050992017.1">
    <property type="nucleotide sequence ID" value="NZ_JBGBYD010000002.1"/>
</dbReference>
<evidence type="ECO:0000313" key="4">
    <source>
        <dbReference type="Proteomes" id="UP001565474"/>
    </source>
</evidence>
<dbReference type="InterPro" id="IPR036162">
    <property type="entry name" value="Resolvase-like_N_sf"/>
</dbReference>
<dbReference type="Pfam" id="PF07508">
    <property type="entry name" value="Recombinase"/>
    <property type="match status" value="1"/>
</dbReference>
<dbReference type="SUPFAM" id="SSF53041">
    <property type="entry name" value="Resolvase-like"/>
    <property type="match status" value="1"/>
</dbReference>